<evidence type="ECO:0000313" key="5">
    <source>
        <dbReference type="EMBL" id="SEM79617.1"/>
    </source>
</evidence>
<dbReference type="CDD" id="cd08187">
    <property type="entry name" value="BDH"/>
    <property type="match status" value="1"/>
</dbReference>
<dbReference type="Pfam" id="PF00465">
    <property type="entry name" value="Fe-ADH"/>
    <property type="match status" value="1"/>
</dbReference>
<keyword evidence="2" id="KW-0560">Oxidoreductase</keyword>
<evidence type="ECO:0000259" key="4">
    <source>
        <dbReference type="Pfam" id="PF25137"/>
    </source>
</evidence>
<name>A0A1H8BCP3_9BACT</name>
<dbReference type="Pfam" id="PF25137">
    <property type="entry name" value="ADH_Fe_C"/>
    <property type="match status" value="1"/>
</dbReference>
<organism evidence="5 6">
    <name type="scientific">Syntrophus gentianae</name>
    <dbReference type="NCBI Taxonomy" id="43775"/>
    <lineage>
        <taxon>Bacteria</taxon>
        <taxon>Pseudomonadati</taxon>
        <taxon>Thermodesulfobacteriota</taxon>
        <taxon>Syntrophia</taxon>
        <taxon>Syntrophales</taxon>
        <taxon>Syntrophaceae</taxon>
        <taxon>Syntrophus</taxon>
    </lineage>
</organism>
<evidence type="ECO:0000256" key="2">
    <source>
        <dbReference type="ARBA" id="ARBA00023002"/>
    </source>
</evidence>
<dbReference type="FunFam" id="3.40.50.1970:FF:000003">
    <property type="entry name" value="Alcohol dehydrogenase, iron-containing"/>
    <property type="match status" value="1"/>
</dbReference>
<evidence type="ECO:0000259" key="3">
    <source>
        <dbReference type="Pfam" id="PF00465"/>
    </source>
</evidence>
<dbReference type="SUPFAM" id="SSF56796">
    <property type="entry name" value="Dehydroquinate synthase-like"/>
    <property type="match status" value="1"/>
</dbReference>
<reference evidence="5 6" key="1">
    <citation type="submission" date="2016-10" db="EMBL/GenBank/DDBJ databases">
        <authorList>
            <person name="de Groot N.N."/>
        </authorList>
    </citation>
    <scope>NUCLEOTIDE SEQUENCE [LARGE SCALE GENOMIC DNA]</scope>
    <source>
        <strain evidence="5 6">DSM 8423</strain>
    </source>
</reference>
<keyword evidence="6" id="KW-1185">Reference proteome</keyword>
<dbReference type="GO" id="GO:0008106">
    <property type="term" value="F:alcohol dehydrogenase (NADP+) activity"/>
    <property type="evidence" value="ECO:0007669"/>
    <property type="project" value="TreeGrafter"/>
</dbReference>
<dbReference type="InterPro" id="IPR018211">
    <property type="entry name" value="ADH_Fe_CS"/>
</dbReference>
<sequence>MLNFDFYNPTRILFGKDRLQGIDRYIPADATVLITYGGGSAKKSGLIDKVKAVLGKRKISEFGGIEPNPRYETLIKAVETVQKEKIDFLLAVGGGSVIDGTKFVALASYYKGNSRDLLNYAFKPIPLDVVGKAVPFGTILTLPATGSEMNSGAVISYEHGKFIVISQLAFPRFSILDPTLTFTLPRNQVANGVIDAFVHTMEQYLTYPVGGRLQDHIAEGILQTLIEIGFTTVAEPENYEARANLVWCATLALNGIVGAGVPQDWATHFIGHELTSLFGIDHGQTLAIVLPAVLEIRREQKRAKLLQYAERVWHMGDGGEEEKIDSAIEKTREFFESLGVKTHLSQYGIGADKIPVIIEQLKAHGMTALSETQDLTLDISRKILERAL</sequence>
<dbReference type="EMBL" id="FOBS01000049">
    <property type="protein sequence ID" value="SEM79617.1"/>
    <property type="molecule type" value="Genomic_DNA"/>
</dbReference>
<evidence type="ECO:0000256" key="1">
    <source>
        <dbReference type="ARBA" id="ARBA00007358"/>
    </source>
</evidence>
<dbReference type="RefSeq" id="WP_093884910.1">
    <property type="nucleotide sequence ID" value="NZ_FOBS01000049.1"/>
</dbReference>
<dbReference type="InterPro" id="IPR044731">
    <property type="entry name" value="BDH-like"/>
</dbReference>
<accession>A0A1H8BCP3</accession>
<dbReference type="Gene3D" id="3.40.50.1970">
    <property type="match status" value="1"/>
</dbReference>
<dbReference type="GO" id="GO:0005829">
    <property type="term" value="C:cytosol"/>
    <property type="evidence" value="ECO:0007669"/>
    <property type="project" value="TreeGrafter"/>
</dbReference>
<protein>
    <submittedName>
        <fullName evidence="5">NADP-dependent alcohol dehydrogenase</fullName>
    </submittedName>
</protein>
<dbReference type="PROSITE" id="PS00060">
    <property type="entry name" value="ADH_IRON_2"/>
    <property type="match status" value="1"/>
</dbReference>
<dbReference type="Gene3D" id="1.20.1090.10">
    <property type="entry name" value="Dehydroquinate synthase-like - alpha domain"/>
    <property type="match status" value="1"/>
</dbReference>
<feature type="domain" description="Alcohol dehydrogenase iron-type/glycerol dehydrogenase GldA" evidence="3">
    <location>
        <begin position="9"/>
        <end position="178"/>
    </location>
</feature>
<dbReference type="Proteomes" id="UP000198744">
    <property type="component" value="Unassembled WGS sequence"/>
</dbReference>
<evidence type="ECO:0000313" key="6">
    <source>
        <dbReference type="Proteomes" id="UP000198744"/>
    </source>
</evidence>
<dbReference type="InterPro" id="IPR001670">
    <property type="entry name" value="ADH_Fe/GldA"/>
</dbReference>
<feature type="domain" description="Fe-containing alcohol dehydrogenase-like C-terminal" evidence="4">
    <location>
        <begin position="190"/>
        <end position="360"/>
    </location>
</feature>
<comment type="similarity">
    <text evidence="1">Belongs to the iron-containing alcohol dehydrogenase family.</text>
</comment>
<dbReference type="PANTHER" id="PTHR43633">
    <property type="entry name" value="ALCOHOL DEHYDROGENASE YQHD"/>
    <property type="match status" value="1"/>
</dbReference>
<dbReference type="OrthoDB" id="9778433at2"/>
<gene>
    <name evidence="5" type="ORF">SAMN04489760_1493</name>
</gene>
<dbReference type="GO" id="GO:1990002">
    <property type="term" value="F:methylglyoxal reductase (NADPH) (acetol producing) activity"/>
    <property type="evidence" value="ECO:0007669"/>
    <property type="project" value="TreeGrafter"/>
</dbReference>
<dbReference type="STRING" id="43775.SAMN04489760_1493"/>
<dbReference type="GO" id="GO:0046872">
    <property type="term" value="F:metal ion binding"/>
    <property type="evidence" value="ECO:0007669"/>
    <property type="project" value="InterPro"/>
</dbReference>
<dbReference type="AlphaFoldDB" id="A0A1H8BCP3"/>
<dbReference type="GO" id="GO:1990362">
    <property type="term" value="F:butanol dehydrogenase (NAD+) activity"/>
    <property type="evidence" value="ECO:0007669"/>
    <property type="project" value="InterPro"/>
</dbReference>
<dbReference type="PROSITE" id="PS00913">
    <property type="entry name" value="ADH_IRON_1"/>
    <property type="match status" value="1"/>
</dbReference>
<dbReference type="PANTHER" id="PTHR43633:SF1">
    <property type="entry name" value="ALCOHOL DEHYDROGENASE YQHD"/>
    <property type="match status" value="1"/>
</dbReference>
<proteinExistence type="inferred from homology"/>
<dbReference type="InterPro" id="IPR056798">
    <property type="entry name" value="ADH_Fe_C"/>
</dbReference>